<keyword evidence="8" id="KW-1185">Reference proteome</keyword>
<dbReference type="GO" id="GO:0000976">
    <property type="term" value="F:transcription cis-regulatory region binding"/>
    <property type="evidence" value="ECO:0007669"/>
    <property type="project" value="TreeGrafter"/>
</dbReference>
<comment type="subcellular location">
    <subcellularLocation>
        <location evidence="1">Nucleus</location>
    </subcellularLocation>
</comment>
<evidence type="ECO:0000313" key="7">
    <source>
        <dbReference type="EMBL" id="TDZ21660.1"/>
    </source>
</evidence>
<dbReference type="Gene3D" id="4.10.240.10">
    <property type="entry name" value="Zn(2)-C6 fungal-type DNA-binding domain"/>
    <property type="match status" value="1"/>
</dbReference>
<dbReference type="GO" id="GO:0000981">
    <property type="term" value="F:DNA-binding transcription factor activity, RNA polymerase II-specific"/>
    <property type="evidence" value="ECO:0007669"/>
    <property type="project" value="InterPro"/>
</dbReference>
<evidence type="ECO:0000256" key="6">
    <source>
        <dbReference type="SAM" id="MobiDB-lite"/>
    </source>
</evidence>
<dbReference type="STRING" id="1213857.A0A484FU47"/>
<gene>
    <name evidence="7" type="ORF">Cob_v005269</name>
</gene>
<dbReference type="GO" id="GO:0005634">
    <property type="term" value="C:nucleus"/>
    <property type="evidence" value="ECO:0007669"/>
    <property type="project" value="UniProtKB-SubCell"/>
</dbReference>
<dbReference type="GO" id="GO:0008270">
    <property type="term" value="F:zinc ion binding"/>
    <property type="evidence" value="ECO:0007669"/>
    <property type="project" value="InterPro"/>
</dbReference>
<evidence type="ECO:0000256" key="2">
    <source>
        <dbReference type="ARBA" id="ARBA00023015"/>
    </source>
</evidence>
<organism evidence="7 8">
    <name type="scientific">Colletotrichum orbiculare (strain 104-T / ATCC 96160 / CBS 514.97 / LARS 414 / MAFF 240422)</name>
    <name type="common">Cucumber anthracnose fungus</name>
    <name type="synonym">Colletotrichum lagenarium</name>
    <dbReference type="NCBI Taxonomy" id="1213857"/>
    <lineage>
        <taxon>Eukaryota</taxon>
        <taxon>Fungi</taxon>
        <taxon>Dikarya</taxon>
        <taxon>Ascomycota</taxon>
        <taxon>Pezizomycotina</taxon>
        <taxon>Sordariomycetes</taxon>
        <taxon>Hypocreomycetidae</taxon>
        <taxon>Glomerellales</taxon>
        <taxon>Glomerellaceae</taxon>
        <taxon>Colletotrichum</taxon>
        <taxon>Colletotrichum orbiculare species complex</taxon>
    </lineage>
</organism>
<name>A0A484FU47_COLOR</name>
<evidence type="ECO:0000313" key="8">
    <source>
        <dbReference type="Proteomes" id="UP000014480"/>
    </source>
</evidence>
<dbReference type="InterPro" id="IPR036864">
    <property type="entry name" value="Zn2-C6_fun-type_DNA-bd_sf"/>
</dbReference>
<dbReference type="Proteomes" id="UP000014480">
    <property type="component" value="Unassembled WGS sequence"/>
</dbReference>
<proteinExistence type="predicted"/>
<reference evidence="8" key="1">
    <citation type="journal article" date="2013" name="New Phytol.">
        <title>Comparative genomic and transcriptomic analyses reveal the hemibiotrophic stage shift of Colletotrichum fungi.</title>
        <authorList>
            <person name="Gan P."/>
            <person name="Ikeda K."/>
            <person name="Irieda H."/>
            <person name="Narusaka M."/>
            <person name="O'Connell R.J."/>
            <person name="Narusaka Y."/>
            <person name="Takano Y."/>
            <person name="Kubo Y."/>
            <person name="Shirasu K."/>
        </authorList>
    </citation>
    <scope>NUCLEOTIDE SEQUENCE [LARGE SCALE GENOMIC DNA]</scope>
    <source>
        <strain evidence="8">104-T / ATCC 96160 / CBS 514.97 / LARS 414 / MAFF 240422</strain>
    </source>
</reference>
<comment type="caution">
    <text evidence="7">The sequence shown here is derived from an EMBL/GenBank/DDBJ whole genome shotgun (WGS) entry which is preliminary data.</text>
</comment>
<evidence type="ECO:0008006" key="9">
    <source>
        <dbReference type="Google" id="ProtNLM"/>
    </source>
</evidence>
<accession>A0A484FU47</accession>
<evidence type="ECO:0000256" key="3">
    <source>
        <dbReference type="ARBA" id="ARBA00023125"/>
    </source>
</evidence>
<dbReference type="OrthoDB" id="1600564at2759"/>
<evidence type="ECO:0000256" key="4">
    <source>
        <dbReference type="ARBA" id="ARBA00023163"/>
    </source>
</evidence>
<keyword evidence="5" id="KW-0539">Nucleus</keyword>
<evidence type="ECO:0000256" key="5">
    <source>
        <dbReference type="ARBA" id="ARBA00023242"/>
    </source>
</evidence>
<keyword evidence="4" id="KW-0804">Transcription</keyword>
<reference evidence="8" key="2">
    <citation type="journal article" date="2019" name="Mol. Plant Microbe Interact.">
        <title>Genome sequence resources for four phytopathogenic fungi from the Colletotrichum orbiculare species complex.</title>
        <authorList>
            <person name="Gan P."/>
            <person name="Tsushima A."/>
            <person name="Narusaka M."/>
            <person name="Narusaka Y."/>
            <person name="Takano Y."/>
            <person name="Kubo Y."/>
            <person name="Shirasu K."/>
        </authorList>
    </citation>
    <scope>GENOME REANNOTATION</scope>
    <source>
        <strain evidence="8">104-T / ATCC 96160 / CBS 514.97 / LARS 414 / MAFF 240422</strain>
    </source>
</reference>
<dbReference type="PANTHER" id="PTHR31845:SF18">
    <property type="entry name" value="ZN(II)2CYS6 TRANSCRIPTION FACTOR (EUROFUNG)"/>
    <property type="match status" value="1"/>
</dbReference>
<keyword evidence="3" id="KW-0238">DNA-binding</keyword>
<feature type="compositionally biased region" description="Acidic residues" evidence="6">
    <location>
        <begin position="113"/>
        <end position="138"/>
    </location>
</feature>
<dbReference type="SUPFAM" id="SSF57701">
    <property type="entry name" value="Zn2/Cys6 DNA-binding domain"/>
    <property type="match status" value="1"/>
</dbReference>
<sequence length="580" mass="63762">MEKRRRVPGRSAPYGQACLSCFKSKCKCIVRSDGGEGCERCHRLNKSCHSGDSLRQRTTNNTQKANARIAELEGKLEGLVSLLQERKVIDDTATPSPRRRSLSGQLDRRPADIDDDWDDVQNETEDTDFCDAGDDGVDELQRPATGSPLLQGGRAASLTSHAEGPTTDLEANQFDGFRLQRLPSFPFIHFSADVTAIKLQVERPMLHRAIVCVASSSAREKQAKAIELKRLLSDAAISQPPIDKVTTDDRMDLLLAILVFISWSWDHVLTRTSPSRLMMLAMSLAGEINLPRSLSSRKTNIFDSKAVDRNINPLGKMTVDHLLELQRALLGCFVLSSAVAAHFGEIDPLRWTPELDEALASIEAHKQCPADATLAAQARLQLLAVDAAQARDQNHAHQIRAAVSMDPAMLQVKGMLLQLQDIRNAMSPMTLPKYHTLQAHTQHTELCVLEAGSLANSPSAPCAGPANPLPSDHVSCLWKAELAVNKLATTLLALPTFEYLGASFIQWTHWALLARCVSILQNLAKSSHSPGSDPAALRALEELPGQLDRLADRFEEASAAAEETEQDEVFKQLSREMRTF</sequence>
<dbReference type="InterPro" id="IPR051089">
    <property type="entry name" value="prtT"/>
</dbReference>
<evidence type="ECO:0000256" key="1">
    <source>
        <dbReference type="ARBA" id="ARBA00004123"/>
    </source>
</evidence>
<dbReference type="EMBL" id="AMCV02000013">
    <property type="protein sequence ID" value="TDZ21660.1"/>
    <property type="molecule type" value="Genomic_DNA"/>
</dbReference>
<dbReference type="PANTHER" id="PTHR31845">
    <property type="entry name" value="FINGER DOMAIN PROTEIN, PUTATIVE-RELATED"/>
    <property type="match status" value="1"/>
</dbReference>
<dbReference type="AlphaFoldDB" id="A0A484FU47"/>
<keyword evidence="2" id="KW-0805">Transcription regulation</keyword>
<protein>
    <recommendedName>
        <fullName evidence="9">Zn(2)-C6 fungal-type domain-containing protein</fullName>
    </recommendedName>
</protein>
<feature type="region of interest" description="Disordered" evidence="6">
    <location>
        <begin position="90"/>
        <end position="166"/>
    </location>
</feature>